<gene>
    <name evidence="1" type="ORF">TCK1_4986</name>
</gene>
<name>A0AAE6RGG1_9PSED</name>
<proteinExistence type="predicted"/>
<protein>
    <submittedName>
        <fullName evidence="1">Poly(3-hydroxyalkanoate) depolymerase</fullName>
    </submittedName>
</protein>
<evidence type="ECO:0000313" key="2">
    <source>
        <dbReference type="Proteomes" id="UP000464593"/>
    </source>
</evidence>
<dbReference type="AlphaFoldDB" id="A0AAE6RGG1"/>
<accession>A0AAE6RGG1</accession>
<organism evidence="1 2">
    <name type="scientific">Pseudomonas monteilii</name>
    <dbReference type="NCBI Taxonomy" id="76759"/>
    <lineage>
        <taxon>Bacteria</taxon>
        <taxon>Pseudomonadati</taxon>
        <taxon>Pseudomonadota</taxon>
        <taxon>Gammaproteobacteria</taxon>
        <taxon>Pseudomonadales</taxon>
        <taxon>Pseudomonadaceae</taxon>
        <taxon>Pseudomonas</taxon>
    </lineage>
</organism>
<dbReference type="Gene3D" id="3.40.50.1820">
    <property type="entry name" value="alpha/beta hydrolase"/>
    <property type="match status" value="1"/>
</dbReference>
<sequence>MRLLAWRIPNAQLHIIDDGHLFLITRAEAVAPIIMKFLQEERQRAVMHPRPASGG</sequence>
<dbReference type="SUPFAM" id="SSF53474">
    <property type="entry name" value="alpha/beta-Hydrolases"/>
    <property type="match status" value="1"/>
</dbReference>
<dbReference type="Proteomes" id="UP000464593">
    <property type="component" value="Chromosome"/>
</dbReference>
<evidence type="ECO:0000313" key="1">
    <source>
        <dbReference type="EMBL" id="QHB30332.1"/>
    </source>
</evidence>
<dbReference type="EMBL" id="CP040324">
    <property type="protein sequence ID" value="QHB30332.1"/>
    <property type="molecule type" value="Genomic_DNA"/>
</dbReference>
<reference evidence="1 2" key="1">
    <citation type="submission" date="2019-05" db="EMBL/GenBank/DDBJ databases">
        <title>Complete genome sequence of Pseudomonas Pseudomonas resinovorans.</title>
        <authorList>
            <person name="Chen H.-P."/>
        </authorList>
    </citation>
    <scope>NUCLEOTIDE SEQUENCE [LARGE SCALE GENOMIC DNA]</scope>
    <source>
        <strain evidence="1 2">TCU-CK1</strain>
    </source>
</reference>
<dbReference type="InterPro" id="IPR029058">
    <property type="entry name" value="AB_hydrolase_fold"/>
</dbReference>